<evidence type="ECO:0000256" key="18">
    <source>
        <dbReference type="ARBA" id="ARBA00023228"/>
    </source>
</evidence>
<dbReference type="PANTHER" id="PTHR12053">
    <property type="entry name" value="PROTEASE FAMILY M28 PLASMA GLUTAMATE CARBOXYPEPTIDASE-RELATED"/>
    <property type="match status" value="1"/>
</dbReference>
<proteinExistence type="predicted"/>
<dbReference type="InterPro" id="IPR007484">
    <property type="entry name" value="Peptidase_M28"/>
</dbReference>
<evidence type="ECO:0000259" key="23">
    <source>
        <dbReference type="Pfam" id="PF04389"/>
    </source>
</evidence>
<sequence length="481" mass="51995">MPEREPKPSETVPPTDSGEERWWALRDVDDLSLVLGHGADAPDPADLGEPPSVTAAMNRHVTSRLSRRQVLAGGVGGVAAGLLGPAWGGSAAAQERGGAPWRGSATSLNQAIDTDYLRHVTQRVTAFGDTPGGWRPGGSPANLQAADWIESEMRSLGMHQVAQLPVPIDRWVFNGASVAVQDGPTFEASSWGGVPGTPQSGITAEVIDLGAGQAANYAGVDATGKIVLVDWAFGDHWVNRHGHQATLEGALAVIFYTGRTAAGAFYNKRDDGLLSFDGTYDDDWVPFVFVTRNAANDLLDRVAAGPTWVTLKSDVELTRAKDGGVGYNVLGAVPGTDRADEFIIFTGHHDAWFRGAADDATAIAAMLGVVKAMRESGFRPRRTLLFLASTNEEYGYTDAYYEWLIGVWYAVTHQRPDWGRKAILSLDFELLGTGDPGERLLVRTHGSCWRTRSRSCGRTRPAPRTAPWRRTWCGRTRTTSR</sequence>
<evidence type="ECO:0000259" key="22">
    <source>
        <dbReference type="Pfam" id="PF02225"/>
    </source>
</evidence>
<keyword evidence="7" id="KW-0121">Carboxypeptidase</keyword>
<dbReference type="RefSeq" id="WP_187577668.1">
    <property type="nucleotide sequence ID" value="NZ_CP060713.1"/>
</dbReference>
<keyword evidence="17" id="KW-0325">Glycoprotein</keyword>
<evidence type="ECO:0000256" key="21">
    <source>
        <dbReference type="SAM" id="MobiDB-lite"/>
    </source>
</evidence>
<reference evidence="24 25" key="1">
    <citation type="submission" date="2020-08" db="EMBL/GenBank/DDBJ databases">
        <title>Genome sequence of Nocardioides mesophilus KACC 16243T.</title>
        <authorList>
            <person name="Hyun D.-W."/>
            <person name="Bae J.-W."/>
        </authorList>
    </citation>
    <scope>NUCLEOTIDE SEQUENCE [LARGE SCALE GENOMIC DNA]</scope>
    <source>
        <strain evidence="24 25">KACC 16243</strain>
    </source>
</reference>
<dbReference type="Gene3D" id="3.50.30.30">
    <property type="match status" value="1"/>
</dbReference>
<evidence type="ECO:0000256" key="7">
    <source>
        <dbReference type="ARBA" id="ARBA00022645"/>
    </source>
</evidence>
<organism evidence="24 25">
    <name type="scientific">Nocardioides mesophilus</name>
    <dbReference type="NCBI Taxonomy" id="433659"/>
    <lineage>
        <taxon>Bacteria</taxon>
        <taxon>Bacillati</taxon>
        <taxon>Actinomycetota</taxon>
        <taxon>Actinomycetes</taxon>
        <taxon>Propionibacteriales</taxon>
        <taxon>Nocardioidaceae</taxon>
        <taxon>Nocardioides</taxon>
    </lineage>
</organism>
<dbReference type="GO" id="GO:0005764">
    <property type="term" value="C:lysosome"/>
    <property type="evidence" value="ECO:0007669"/>
    <property type="project" value="UniProtKB-SubCell"/>
</dbReference>
<evidence type="ECO:0000256" key="6">
    <source>
        <dbReference type="ARBA" id="ARBA00022525"/>
    </source>
</evidence>
<dbReference type="GO" id="GO:0004180">
    <property type="term" value="F:carboxypeptidase activity"/>
    <property type="evidence" value="ECO:0007669"/>
    <property type="project" value="UniProtKB-KW"/>
</dbReference>
<evidence type="ECO:0000256" key="1">
    <source>
        <dbReference type="ARBA" id="ARBA00004240"/>
    </source>
</evidence>
<dbReference type="Pfam" id="PF04389">
    <property type="entry name" value="Peptidase_M28"/>
    <property type="match status" value="1"/>
</dbReference>
<dbReference type="Proteomes" id="UP000515947">
    <property type="component" value="Chromosome"/>
</dbReference>
<feature type="domain" description="PA" evidence="22">
    <location>
        <begin position="204"/>
        <end position="298"/>
    </location>
</feature>
<dbReference type="GO" id="GO:0006508">
    <property type="term" value="P:proteolysis"/>
    <property type="evidence" value="ECO:0007669"/>
    <property type="project" value="UniProtKB-KW"/>
</dbReference>
<evidence type="ECO:0000256" key="8">
    <source>
        <dbReference type="ARBA" id="ARBA00022670"/>
    </source>
</evidence>
<keyword evidence="25" id="KW-1185">Reference proteome</keyword>
<dbReference type="GO" id="GO:0005576">
    <property type="term" value="C:extracellular region"/>
    <property type="evidence" value="ECO:0007669"/>
    <property type="project" value="UniProtKB-SubCell"/>
</dbReference>
<accession>A0A7G9R8A0</accession>
<keyword evidence="18" id="KW-0458">Lysosome</keyword>
<keyword evidence="16" id="KW-0865">Zymogen</keyword>
<name>A0A7G9R8A0_9ACTN</name>
<dbReference type="InterPro" id="IPR003137">
    <property type="entry name" value="PA_domain"/>
</dbReference>
<evidence type="ECO:0000256" key="4">
    <source>
        <dbReference type="ARBA" id="ARBA00004613"/>
    </source>
</evidence>
<evidence type="ECO:0000256" key="16">
    <source>
        <dbReference type="ARBA" id="ARBA00023145"/>
    </source>
</evidence>
<evidence type="ECO:0000256" key="9">
    <source>
        <dbReference type="ARBA" id="ARBA00022723"/>
    </source>
</evidence>
<evidence type="ECO:0000256" key="17">
    <source>
        <dbReference type="ARBA" id="ARBA00023180"/>
    </source>
</evidence>
<evidence type="ECO:0000256" key="13">
    <source>
        <dbReference type="ARBA" id="ARBA00022833"/>
    </source>
</evidence>
<keyword evidence="15" id="KW-0482">Metalloprotease</keyword>
<keyword evidence="12" id="KW-0256">Endoplasmic reticulum</keyword>
<keyword evidence="11 24" id="KW-0378">Hydrolase</keyword>
<keyword evidence="6" id="KW-0964">Secreted</keyword>
<keyword evidence="13" id="KW-0862">Zinc</keyword>
<dbReference type="GO" id="GO:0070573">
    <property type="term" value="F:metallodipeptidase activity"/>
    <property type="evidence" value="ECO:0007669"/>
    <property type="project" value="InterPro"/>
</dbReference>
<evidence type="ECO:0000256" key="11">
    <source>
        <dbReference type="ARBA" id="ARBA00022801"/>
    </source>
</evidence>
<dbReference type="KEGG" id="nmes:H9L09_14940"/>
<evidence type="ECO:0000256" key="3">
    <source>
        <dbReference type="ARBA" id="ARBA00004555"/>
    </source>
</evidence>
<gene>
    <name evidence="24" type="ORF">H9L09_14940</name>
</gene>
<evidence type="ECO:0000256" key="19">
    <source>
        <dbReference type="ARBA" id="ARBA00025833"/>
    </source>
</evidence>
<evidence type="ECO:0000256" key="14">
    <source>
        <dbReference type="ARBA" id="ARBA00023034"/>
    </source>
</evidence>
<dbReference type="InterPro" id="IPR039866">
    <property type="entry name" value="CPQ"/>
</dbReference>
<evidence type="ECO:0000256" key="15">
    <source>
        <dbReference type="ARBA" id="ARBA00023049"/>
    </source>
</evidence>
<feature type="domain" description="Peptidase M28" evidence="23">
    <location>
        <begin position="328"/>
        <end position="440"/>
    </location>
</feature>
<dbReference type="InterPro" id="IPR006311">
    <property type="entry name" value="TAT_signal"/>
</dbReference>
<evidence type="ECO:0000256" key="20">
    <source>
        <dbReference type="ARBA" id="ARBA00033328"/>
    </source>
</evidence>
<dbReference type="PROSITE" id="PS51318">
    <property type="entry name" value="TAT"/>
    <property type="match status" value="1"/>
</dbReference>
<keyword evidence="10" id="KW-0732">Signal</keyword>
<evidence type="ECO:0000313" key="25">
    <source>
        <dbReference type="Proteomes" id="UP000515947"/>
    </source>
</evidence>
<dbReference type="InterPro" id="IPR046450">
    <property type="entry name" value="PA_dom_sf"/>
</dbReference>
<dbReference type="GO" id="GO:0046872">
    <property type="term" value="F:metal ion binding"/>
    <property type="evidence" value="ECO:0007669"/>
    <property type="project" value="UniProtKB-KW"/>
</dbReference>
<dbReference type="Gene3D" id="3.40.630.10">
    <property type="entry name" value="Zn peptidases"/>
    <property type="match status" value="1"/>
</dbReference>
<evidence type="ECO:0000256" key="10">
    <source>
        <dbReference type="ARBA" id="ARBA00022729"/>
    </source>
</evidence>
<dbReference type="AlphaFoldDB" id="A0A7G9R8A0"/>
<comment type="subunit">
    <text evidence="19">Homodimer. The monomeric form is inactive while the homodimer is active.</text>
</comment>
<keyword evidence="14" id="KW-0333">Golgi apparatus</keyword>
<dbReference type="SUPFAM" id="SSF53187">
    <property type="entry name" value="Zn-dependent exopeptidases"/>
    <property type="match status" value="1"/>
</dbReference>
<keyword evidence="9" id="KW-0479">Metal-binding</keyword>
<protein>
    <recommendedName>
        <fullName evidence="5">Carboxypeptidase Q</fullName>
    </recommendedName>
    <alternativeName>
        <fullName evidence="20">Plasma glutamate carboxypeptidase</fullName>
    </alternativeName>
</protein>
<dbReference type="SUPFAM" id="SSF52025">
    <property type="entry name" value="PA domain"/>
    <property type="match status" value="1"/>
</dbReference>
<dbReference type="EMBL" id="CP060713">
    <property type="protein sequence ID" value="QNN51825.1"/>
    <property type="molecule type" value="Genomic_DNA"/>
</dbReference>
<comment type="subcellular location">
    <subcellularLocation>
        <location evidence="1">Endoplasmic reticulum</location>
    </subcellularLocation>
    <subcellularLocation>
        <location evidence="3">Golgi apparatus</location>
    </subcellularLocation>
    <subcellularLocation>
        <location evidence="2">Lysosome</location>
    </subcellularLocation>
    <subcellularLocation>
        <location evidence="4">Secreted</location>
    </subcellularLocation>
</comment>
<evidence type="ECO:0000256" key="2">
    <source>
        <dbReference type="ARBA" id="ARBA00004371"/>
    </source>
</evidence>
<dbReference type="PANTHER" id="PTHR12053:SF3">
    <property type="entry name" value="CARBOXYPEPTIDASE Q"/>
    <property type="match status" value="1"/>
</dbReference>
<evidence type="ECO:0000313" key="24">
    <source>
        <dbReference type="EMBL" id="QNN51825.1"/>
    </source>
</evidence>
<dbReference type="Pfam" id="PF02225">
    <property type="entry name" value="PA"/>
    <property type="match status" value="1"/>
</dbReference>
<keyword evidence="8" id="KW-0645">Protease</keyword>
<evidence type="ECO:0000256" key="12">
    <source>
        <dbReference type="ARBA" id="ARBA00022824"/>
    </source>
</evidence>
<evidence type="ECO:0000256" key="5">
    <source>
        <dbReference type="ARBA" id="ARBA00014116"/>
    </source>
</evidence>
<feature type="region of interest" description="Disordered" evidence="21">
    <location>
        <begin position="1"/>
        <end position="21"/>
    </location>
</feature>